<accession>A0A6J4NCQ7</accession>
<gene>
    <name evidence="1" type="ORF">AVDCRST_MAG64-673</name>
</gene>
<sequence length="596" mass="63952">MRELSLFGRAAHWLDHAGGAGELASYFKPKIDDTLLSNWFDPAIPAHNPELRYCPYAAIAIDPYKGKAPGPKAGTDRYPDAPVPAWLPAAAARTTYGREAASTYPLIERVSVRGFAVGIACQPCDSDGNGDFLTMRGVQFKSVAVGLSVGNTQSRNVHVDTCAWDNCHTAITTSMHGRRNGRLQGAVIDAVISDAIDIIDLRNGSAIYGPITFVQLYAETIYRIGHTVEGGASVSGLKFEGCSFNFHLHSDQPGGRGVPRYVLGNPVNPGQPSGGGSYQIAFDNCSFAEFGTVLPLEQGGVVLRGSQVRGRYVDGGFSPEMWKRLASNSLAGGLVVPYLDPQNQPHRIMHTVANVSDPMAQDRNVMSEPMANWTSRDHPASLYCQSLSPAGGRRREGIANVQTGGRLDKAAFVDNTFEASTGVWTFTVNRTEVDADADGLHAGGVIYDRSTGLVFWIERRGGEPRAYVITAHLQNGYRIEAGGATRTYPEGAFSPAGGEINVYGGRFFTPHYPTFFDTNASATLTNVERGDGFDTVDGTAGSAIQAGDRLYVDDYLDAWTGDGRVISVGPGTITTAGTATDTKADRRLELVRRAEP</sequence>
<reference evidence="1" key="1">
    <citation type="submission" date="2020-02" db="EMBL/GenBank/DDBJ databases">
        <authorList>
            <person name="Meier V. D."/>
        </authorList>
    </citation>
    <scope>NUCLEOTIDE SEQUENCE</scope>
    <source>
        <strain evidence="1">AVDCRST_MAG64</strain>
    </source>
</reference>
<evidence type="ECO:0000313" key="1">
    <source>
        <dbReference type="EMBL" id="CAA9381574.1"/>
    </source>
</evidence>
<dbReference type="AlphaFoldDB" id="A0A6J4NCQ7"/>
<dbReference type="EMBL" id="CADCUQ010000172">
    <property type="protein sequence ID" value="CAA9381574.1"/>
    <property type="molecule type" value="Genomic_DNA"/>
</dbReference>
<organism evidence="1">
    <name type="scientific">uncultured Phycisphaerae bacterium</name>
    <dbReference type="NCBI Taxonomy" id="904963"/>
    <lineage>
        <taxon>Bacteria</taxon>
        <taxon>Pseudomonadati</taxon>
        <taxon>Planctomycetota</taxon>
        <taxon>Phycisphaerae</taxon>
        <taxon>environmental samples</taxon>
    </lineage>
</organism>
<proteinExistence type="predicted"/>
<name>A0A6J4NCQ7_9BACT</name>
<protein>
    <submittedName>
        <fullName evidence="1">Uncharacterized protein</fullName>
    </submittedName>
</protein>